<protein>
    <submittedName>
        <fullName evidence="2">tRNA (Cmo5U34)-methyltransferase</fullName>
    </submittedName>
</protein>
<feature type="domain" description="Methyltransferase" evidence="1">
    <location>
        <begin position="47"/>
        <end position="141"/>
    </location>
</feature>
<dbReference type="SUPFAM" id="SSF53335">
    <property type="entry name" value="S-adenosyl-L-methionine-dependent methyltransferases"/>
    <property type="match status" value="1"/>
</dbReference>
<keyword evidence="2" id="KW-0808">Transferase</keyword>
<evidence type="ECO:0000259" key="1">
    <source>
        <dbReference type="Pfam" id="PF13649"/>
    </source>
</evidence>
<dbReference type="CDD" id="cd02440">
    <property type="entry name" value="AdoMet_MTases"/>
    <property type="match status" value="1"/>
</dbReference>
<dbReference type="InterPro" id="IPR029063">
    <property type="entry name" value="SAM-dependent_MTases_sf"/>
</dbReference>
<dbReference type="PANTHER" id="PTHR43591:SF109">
    <property type="entry name" value="METHYLTRANSFERASE TYPE 11 DOMAIN-CONTAINING PROTEIN"/>
    <property type="match status" value="1"/>
</dbReference>
<accession>A0A4R1S803</accession>
<evidence type="ECO:0000313" key="2">
    <source>
        <dbReference type="EMBL" id="TCL75234.1"/>
    </source>
</evidence>
<gene>
    <name evidence="2" type="ORF">EDC14_1003166</name>
</gene>
<keyword evidence="2" id="KW-0489">Methyltransferase</keyword>
<dbReference type="Pfam" id="PF13649">
    <property type="entry name" value="Methyltransf_25"/>
    <property type="match status" value="1"/>
</dbReference>
<keyword evidence="3" id="KW-1185">Reference proteome</keyword>
<evidence type="ECO:0000313" key="3">
    <source>
        <dbReference type="Proteomes" id="UP000295008"/>
    </source>
</evidence>
<dbReference type="Proteomes" id="UP000295008">
    <property type="component" value="Unassembled WGS sequence"/>
</dbReference>
<dbReference type="GO" id="GO:0032259">
    <property type="term" value="P:methylation"/>
    <property type="evidence" value="ECO:0007669"/>
    <property type="project" value="UniProtKB-KW"/>
</dbReference>
<dbReference type="Gene3D" id="6.10.140.280">
    <property type="match status" value="1"/>
</dbReference>
<name>A0A4R1S803_HYDET</name>
<dbReference type="Gene3D" id="3.40.50.150">
    <property type="entry name" value="Vaccinia Virus protein VP39"/>
    <property type="match status" value="1"/>
</dbReference>
<dbReference type="EMBL" id="SLUN01000003">
    <property type="protein sequence ID" value="TCL75234.1"/>
    <property type="molecule type" value="Genomic_DNA"/>
</dbReference>
<dbReference type="PANTHER" id="PTHR43591">
    <property type="entry name" value="METHYLTRANSFERASE"/>
    <property type="match status" value="1"/>
</dbReference>
<comment type="caution">
    <text evidence="2">The sequence shown here is derived from an EMBL/GenBank/DDBJ whole genome shotgun (WGS) entry which is preliminary data.</text>
</comment>
<sequence length="226" mass="25860">MTTPVQEAFDRVAQDYDAQRRKLIPCFDDFYQTVVAAAETAAARPRILDIGAGTGLVSMFLMEKYPQAAFTLIDLSEKMLEVAGRRLAGRANLRYILADYLEYPFAERCDLIVSALSIHHLSDPQKCALYRKCYSLLEPGGIFVNADQVSGGSEYLEAFNKRRWRERIESSGLSRAELDACYERVKLDREATLEQQLQWLKEAGFTDTDCLYKQYHFAVMFGRKHE</sequence>
<dbReference type="InterPro" id="IPR041698">
    <property type="entry name" value="Methyltransf_25"/>
</dbReference>
<organism evidence="2 3">
    <name type="scientific">Hydrogenispora ethanolica</name>
    <dbReference type="NCBI Taxonomy" id="1082276"/>
    <lineage>
        <taxon>Bacteria</taxon>
        <taxon>Bacillati</taxon>
        <taxon>Bacillota</taxon>
        <taxon>Hydrogenispora</taxon>
    </lineage>
</organism>
<reference evidence="2 3" key="1">
    <citation type="submission" date="2019-03" db="EMBL/GenBank/DDBJ databases">
        <title>Genomic Encyclopedia of Type Strains, Phase IV (KMG-IV): sequencing the most valuable type-strain genomes for metagenomic binning, comparative biology and taxonomic classification.</title>
        <authorList>
            <person name="Goeker M."/>
        </authorList>
    </citation>
    <scope>NUCLEOTIDE SEQUENCE [LARGE SCALE GENOMIC DNA]</scope>
    <source>
        <strain evidence="2 3">LX-B</strain>
    </source>
</reference>
<dbReference type="RefSeq" id="WP_132012906.1">
    <property type="nucleotide sequence ID" value="NZ_SLUN01000003.1"/>
</dbReference>
<proteinExistence type="predicted"/>
<dbReference type="OrthoDB" id="7365827at2"/>
<dbReference type="GO" id="GO:0008168">
    <property type="term" value="F:methyltransferase activity"/>
    <property type="evidence" value="ECO:0007669"/>
    <property type="project" value="UniProtKB-KW"/>
</dbReference>
<dbReference type="AlphaFoldDB" id="A0A4R1S803"/>